<feature type="region of interest" description="Disordered" evidence="6">
    <location>
        <begin position="210"/>
        <end position="232"/>
    </location>
</feature>
<feature type="compositionally biased region" description="Polar residues" evidence="6">
    <location>
        <begin position="1033"/>
        <end position="1046"/>
    </location>
</feature>
<dbReference type="SMART" id="SM00129">
    <property type="entry name" value="KISc"/>
    <property type="match status" value="1"/>
</dbReference>
<feature type="coiled-coil region" evidence="5">
    <location>
        <begin position="278"/>
        <end position="307"/>
    </location>
</feature>
<evidence type="ECO:0000256" key="3">
    <source>
        <dbReference type="ARBA" id="ARBA00023175"/>
    </source>
</evidence>
<organism evidence="8 9">
    <name type="scientific">Chlamydomonas eustigma</name>
    <dbReference type="NCBI Taxonomy" id="1157962"/>
    <lineage>
        <taxon>Eukaryota</taxon>
        <taxon>Viridiplantae</taxon>
        <taxon>Chlorophyta</taxon>
        <taxon>core chlorophytes</taxon>
        <taxon>Chlorophyceae</taxon>
        <taxon>CS clade</taxon>
        <taxon>Chlamydomonadales</taxon>
        <taxon>Chlamydomonadaceae</taxon>
        <taxon>Chlamydomonas</taxon>
    </lineage>
</organism>
<dbReference type="InterPro" id="IPR027417">
    <property type="entry name" value="P-loop_NTPase"/>
</dbReference>
<feature type="binding site" evidence="4">
    <location>
        <begin position="755"/>
        <end position="762"/>
    </location>
    <ligand>
        <name>ATP</name>
        <dbReference type="ChEBI" id="CHEBI:30616"/>
    </ligand>
</feature>
<dbReference type="EMBL" id="BEGY01000055">
    <property type="protein sequence ID" value="GAX80690.1"/>
    <property type="molecule type" value="Genomic_DNA"/>
</dbReference>
<dbReference type="SUPFAM" id="SSF52540">
    <property type="entry name" value="P-loop containing nucleoside triphosphate hydrolases"/>
    <property type="match status" value="1"/>
</dbReference>
<keyword evidence="2 4" id="KW-0067">ATP-binding</keyword>
<dbReference type="GO" id="GO:0015630">
    <property type="term" value="C:microtubule cytoskeleton"/>
    <property type="evidence" value="ECO:0007669"/>
    <property type="project" value="TreeGrafter"/>
</dbReference>
<dbReference type="InterPro" id="IPR036961">
    <property type="entry name" value="Kinesin_motor_dom_sf"/>
</dbReference>
<evidence type="ECO:0000313" key="8">
    <source>
        <dbReference type="EMBL" id="GAX80690.1"/>
    </source>
</evidence>
<feature type="compositionally biased region" description="Low complexity" evidence="6">
    <location>
        <begin position="210"/>
        <end position="230"/>
    </location>
</feature>
<feature type="compositionally biased region" description="Acidic residues" evidence="6">
    <location>
        <begin position="47"/>
        <end position="72"/>
    </location>
</feature>
<dbReference type="InterPro" id="IPR019821">
    <property type="entry name" value="Kinesin_motor_CS"/>
</dbReference>
<feature type="compositionally biased region" description="Low complexity" evidence="6">
    <location>
        <begin position="1047"/>
        <end position="1062"/>
    </location>
</feature>
<dbReference type="PANTHER" id="PTHR47972:SF28">
    <property type="entry name" value="KINESIN-LIKE PROTEIN KLP-3"/>
    <property type="match status" value="1"/>
</dbReference>
<feature type="region of interest" description="Disordered" evidence="6">
    <location>
        <begin position="45"/>
        <end position="83"/>
    </location>
</feature>
<feature type="region of interest" description="Disordered" evidence="6">
    <location>
        <begin position="1001"/>
        <end position="1071"/>
    </location>
</feature>
<dbReference type="PRINTS" id="PR00380">
    <property type="entry name" value="KINESINHEAVY"/>
</dbReference>
<dbReference type="STRING" id="1157962.A0A250XD58"/>
<evidence type="ECO:0000256" key="6">
    <source>
        <dbReference type="SAM" id="MobiDB-lite"/>
    </source>
</evidence>
<feature type="compositionally biased region" description="Polar residues" evidence="6">
    <location>
        <begin position="1004"/>
        <end position="1014"/>
    </location>
</feature>
<dbReference type="GO" id="GO:0003777">
    <property type="term" value="F:microtubule motor activity"/>
    <property type="evidence" value="ECO:0007669"/>
    <property type="project" value="InterPro"/>
</dbReference>
<evidence type="ECO:0000313" key="9">
    <source>
        <dbReference type="Proteomes" id="UP000232323"/>
    </source>
</evidence>
<dbReference type="PROSITE" id="PS00411">
    <property type="entry name" value="KINESIN_MOTOR_1"/>
    <property type="match status" value="1"/>
</dbReference>
<feature type="coiled-coil region" evidence="5">
    <location>
        <begin position="593"/>
        <end position="627"/>
    </location>
</feature>
<feature type="coiled-coil region" evidence="5">
    <location>
        <begin position="169"/>
        <end position="196"/>
    </location>
</feature>
<evidence type="ECO:0000256" key="5">
    <source>
        <dbReference type="SAM" id="Coils"/>
    </source>
</evidence>
<sequence length="1071" mass="116199">MAPSFKKPLEYDPSLAEKTLQRSFHKNEDAKERKKMHMLAELGLADEALDVDDDDEGYDDEFGSEDPDEEGETPIFSNNGATARPVPELKQSLAAYSFKDVFGKDFLKRRQQQISVKGYERYLSDLLARSGDSLQVLRTEHGLKDLSIAGVIDELMHELMEMNQCVAVIGELMHELMEMNQELKQVKVQLHESQQQHTLAAVAAAAAAAADPVSPSSPEPSEVSVRSPSSNTTTRLVSSAAVAADGIMSSEMQELRMQVASLRGALLEVQSGLEASRAAELKQTQRAAELQAELLKAQQTSTSLRSAAVTDGLSAPLPTTNSARLSAASASQVSGGVESWAEEEAERLRQCLVTSDVRLAAALAQVAELQAEKADASALSSRDTSSEVELEAGGKGIVGMAGAAAHESGRDSAAVGEMVGSGGRGRNTADLEQRVIELERSREEYAQRAEVLQARVKEAEAEVSLKEKEFIEKLQQMSEASDSEQARAVQKQMWVLSEQYARKVEELQTEIRQKEVQLSQVQGVNAGASERIKQAKADAAREVLSKVQAMNREIDALHAAREGIAAELISMKKDIFNDKTMQQMTRMVRDKEIQSLRKVKSDSKAQIEAAEAKAREAAEEVEDVKLRCQDQLRVAQIESQAMIKLLTEKWRTEFDKRKKLHNQVLELKGSIRVLCRVRPMLEKEKVAAGGNTESPVKVTSEEALRLTLSESKGGKDFEFDRVFAPTDGQDKVFDEVSALVVSVLDGFNVCIMAYGQTGSGKTFTMEGPESDPGVNSRALRELFSVAKERSDNFTYSFKASILEIYNEQIFDLLLSGKEQDDKLDIKQGSDGCMHVPGLKVESVSSTVEVEALIGRGKSNRSTFATNMNEHSSRSHLVLSVYITAVAKAGGTTFKGKLHLIDLAGSERLSKTGAQGDRLKEAQNINKSLSALGDVIQALQQREKHIPYRNSKLTRLLEDSLGSSSKCVMVVNVSPATENVPETKCSLEFASRARKVDLGKAKASIESSSSGNCLSSMVGGGTAPSGGSTSVTPKQGTSTRASPVTTPGSMSRSSSNGNGMSRMAVPPRAPPT</sequence>
<dbReference type="FunFam" id="3.40.850.10:FF:000113">
    <property type="entry name" value="Kinesin-like protein"/>
    <property type="match status" value="1"/>
</dbReference>
<dbReference type="PROSITE" id="PS50067">
    <property type="entry name" value="KINESIN_MOTOR_2"/>
    <property type="match status" value="1"/>
</dbReference>
<dbReference type="PANTHER" id="PTHR47972">
    <property type="entry name" value="KINESIN-LIKE PROTEIN KLP-3"/>
    <property type="match status" value="1"/>
</dbReference>
<comment type="caution">
    <text evidence="8">The sequence shown here is derived from an EMBL/GenBank/DDBJ whole genome shotgun (WGS) entry which is preliminary data.</text>
</comment>
<dbReference type="Gene3D" id="3.40.850.10">
    <property type="entry name" value="Kinesin motor domain"/>
    <property type="match status" value="1"/>
</dbReference>
<dbReference type="GO" id="GO:0008017">
    <property type="term" value="F:microtubule binding"/>
    <property type="evidence" value="ECO:0007669"/>
    <property type="project" value="InterPro"/>
</dbReference>
<name>A0A250XD58_9CHLO</name>
<dbReference type="Pfam" id="PF00225">
    <property type="entry name" value="Kinesin"/>
    <property type="match status" value="1"/>
</dbReference>
<evidence type="ECO:0000256" key="1">
    <source>
        <dbReference type="ARBA" id="ARBA00022741"/>
    </source>
</evidence>
<dbReference type="GO" id="GO:0005524">
    <property type="term" value="F:ATP binding"/>
    <property type="evidence" value="ECO:0007669"/>
    <property type="project" value="UniProtKB-UniRule"/>
</dbReference>
<comment type="similarity">
    <text evidence="4">Belongs to the TRAFAC class myosin-kinesin ATPase superfamily. Kinesin family.</text>
</comment>
<keyword evidence="1 4" id="KW-0547">Nucleotide-binding</keyword>
<dbReference type="Proteomes" id="UP000232323">
    <property type="component" value="Unassembled WGS sequence"/>
</dbReference>
<evidence type="ECO:0000256" key="2">
    <source>
        <dbReference type="ARBA" id="ARBA00022840"/>
    </source>
</evidence>
<feature type="domain" description="Kinesin motor" evidence="7">
    <location>
        <begin position="670"/>
        <end position="995"/>
    </location>
</feature>
<keyword evidence="5" id="KW-0175">Coiled coil</keyword>
<dbReference type="GO" id="GO:0007018">
    <property type="term" value="P:microtubule-based movement"/>
    <property type="evidence" value="ECO:0007669"/>
    <property type="project" value="InterPro"/>
</dbReference>
<feature type="coiled-coil region" evidence="5">
    <location>
        <begin position="428"/>
        <end position="524"/>
    </location>
</feature>
<keyword evidence="9" id="KW-1185">Reference proteome</keyword>
<gene>
    <name evidence="8" type="ORF">CEUSTIGMA_g8125.t1</name>
</gene>
<keyword evidence="3 4" id="KW-0505">Motor protein</keyword>
<protein>
    <recommendedName>
        <fullName evidence="7">Kinesin motor domain-containing protein</fullName>
    </recommendedName>
</protein>
<dbReference type="InterPro" id="IPR027640">
    <property type="entry name" value="Kinesin-like_fam"/>
</dbReference>
<evidence type="ECO:0000256" key="4">
    <source>
        <dbReference type="PROSITE-ProRule" id="PRU00283"/>
    </source>
</evidence>
<dbReference type="AlphaFoldDB" id="A0A250XD58"/>
<proteinExistence type="inferred from homology"/>
<accession>A0A250XD58</accession>
<dbReference type="OrthoDB" id="3176171at2759"/>
<dbReference type="InterPro" id="IPR001752">
    <property type="entry name" value="Kinesin_motor_dom"/>
</dbReference>
<reference evidence="8 9" key="1">
    <citation type="submission" date="2017-08" db="EMBL/GenBank/DDBJ databases">
        <title>Acidophilic green algal genome provides insights into adaptation to an acidic environment.</title>
        <authorList>
            <person name="Hirooka S."/>
            <person name="Hirose Y."/>
            <person name="Kanesaki Y."/>
            <person name="Higuchi S."/>
            <person name="Fujiwara T."/>
            <person name="Onuma R."/>
            <person name="Era A."/>
            <person name="Ohbayashi R."/>
            <person name="Uzuka A."/>
            <person name="Nozaki H."/>
            <person name="Yoshikawa H."/>
            <person name="Miyagishima S.Y."/>
        </authorList>
    </citation>
    <scope>NUCLEOTIDE SEQUENCE [LARGE SCALE GENOMIC DNA]</scope>
    <source>
        <strain evidence="8 9">NIES-2499</strain>
    </source>
</reference>
<evidence type="ECO:0000259" key="7">
    <source>
        <dbReference type="PROSITE" id="PS50067"/>
    </source>
</evidence>